<dbReference type="RefSeq" id="WP_011422555.1">
    <property type="nucleotide sequence ID" value="NC_007760.1"/>
</dbReference>
<proteinExistence type="predicted"/>
<dbReference type="eggNOG" id="ENOG502ZVT4">
    <property type="taxonomic scope" value="Bacteria"/>
</dbReference>
<evidence type="ECO:0000313" key="3">
    <source>
        <dbReference type="EMBL" id="ABC83273.1"/>
    </source>
</evidence>
<organism evidence="3 4">
    <name type="scientific">Anaeromyxobacter dehalogenans (strain 2CP-C)</name>
    <dbReference type="NCBI Taxonomy" id="290397"/>
    <lineage>
        <taxon>Bacteria</taxon>
        <taxon>Pseudomonadati</taxon>
        <taxon>Myxococcota</taxon>
        <taxon>Myxococcia</taxon>
        <taxon>Myxococcales</taxon>
        <taxon>Cystobacterineae</taxon>
        <taxon>Anaeromyxobacteraceae</taxon>
        <taxon>Anaeromyxobacter</taxon>
    </lineage>
</organism>
<evidence type="ECO:0000256" key="2">
    <source>
        <dbReference type="SAM" id="Phobius"/>
    </source>
</evidence>
<sequence>MGRFWKDNSLSIVLLALFLAFWVGQALTGWRQAGEERREHGAPAEPLSEYLASGDFWEASAENWESEFLQMAAFVLLTVFLKQKGSPESKPPDGDPDLDRDPSPRPGAPWPVRRGGVALRVYQRSLFLALFGLFLVSFAVHAAAGARAYSEEALRHGGAPVGALAYLGTSRFWFESFQNWQSEFLSVGMLVLLGVWLRQRGSPESKPVDAPHAENEA</sequence>
<feature type="region of interest" description="Disordered" evidence="1">
    <location>
        <begin position="86"/>
        <end position="109"/>
    </location>
</feature>
<protein>
    <recommendedName>
        <fullName evidence="5">Transmembrane protein</fullName>
    </recommendedName>
</protein>
<feature type="transmembrane region" description="Helical" evidence="2">
    <location>
        <begin position="126"/>
        <end position="145"/>
    </location>
</feature>
<evidence type="ECO:0000256" key="1">
    <source>
        <dbReference type="SAM" id="MobiDB-lite"/>
    </source>
</evidence>
<reference evidence="3 4" key="1">
    <citation type="submission" date="2006-01" db="EMBL/GenBank/DDBJ databases">
        <title>Complete sequence of Anaeromyxobacter dehalogenans 2CP-C.</title>
        <authorList>
            <consortium name="US DOE Joint Genome Institute"/>
            <person name="Copeland A."/>
            <person name="Lucas S."/>
            <person name="Lapidus A."/>
            <person name="Barry K."/>
            <person name="Detter J.C."/>
            <person name="Glavina T."/>
            <person name="Hammon N."/>
            <person name="Israni S."/>
            <person name="Pitluck S."/>
            <person name="Brettin T."/>
            <person name="Bruce D."/>
            <person name="Han C."/>
            <person name="Tapia R."/>
            <person name="Gilna P."/>
            <person name="Kiss H."/>
            <person name="Schmutz J."/>
            <person name="Larimer F."/>
            <person name="Land M."/>
            <person name="Kyrpides N."/>
            <person name="Anderson I."/>
            <person name="Sanford R.A."/>
            <person name="Ritalahti K.M."/>
            <person name="Thomas H.S."/>
            <person name="Kirby J.R."/>
            <person name="Zhulin I.B."/>
            <person name="Loeffler F.E."/>
            <person name="Richardson P."/>
        </authorList>
    </citation>
    <scope>NUCLEOTIDE SEQUENCE [LARGE SCALE GENOMIC DNA]</scope>
    <source>
        <strain evidence="3 4">2CP-C</strain>
    </source>
</reference>
<name>Q2IFB6_ANADE</name>
<keyword evidence="2" id="KW-1133">Transmembrane helix</keyword>
<dbReference type="HOGENOM" id="CLU_108410_0_0_7"/>
<accession>Q2IFB6</accession>
<dbReference type="AlphaFoldDB" id="Q2IFB6"/>
<dbReference type="KEGG" id="ade:Adeh_3507"/>
<gene>
    <name evidence="3" type="ordered locus">Adeh_3507</name>
</gene>
<evidence type="ECO:0000313" key="4">
    <source>
        <dbReference type="Proteomes" id="UP000001935"/>
    </source>
</evidence>
<dbReference type="Pfam" id="PF20554">
    <property type="entry name" value="DUF6766"/>
    <property type="match status" value="1"/>
</dbReference>
<evidence type="ECO:0008006" key="5">
    <source>
        <dbReference type="Google" id="ProtNLM"/>
    </source>
</evidence>
<dbReference type="EMBL" id="CP000251">
    <property type="protein sequence ID" value="ABC83273.1"/>
    <property type="molecule type" value="Genomic_DNA"/>
</dbReference>
<dbReference type="OrthoDB" id="187863at2"/>
<dbReference type="Proteomes" id="UP000001935">
    <property type="component" value="Chromosome"/>
</dbReference>
<dbReference type="STRING" id="290397.Adeh_3507"/>
<keyword evidence="2" id="KW-0812">Transmembrane</keyword>
<keyword evidence="2" id="KW-0472">Membrane</keyword>
<feature type="compositionally biased region" description="Basic and acidic residues" evidence="1">
    <location>
        <begin position="86"/>
        <end position="103"/>
    </location>
</feature>
<dbReference type="InterPro" id="IPR046657">
    <property type="entry name" value="DUF6766"/>
</dbReference>